<evidence type="ECO:0000256" key="1">
    <source>
        <dbReference type="SAM" id="MobiDB-lite"/>
    </source>
</evidence>
<accession>A0AAD6WM44</accession>
<gene>
    <name evidence="3" type="ORF">C8F04DRAFT_1404354</name>
</gene>
<reference evidence="3" key="1">
    <citation type="submission" date="2023-03" db="EMBL/GenBank/DDBJ databases">
        <title>Massive genome expansion in bonnet fungi (Mycena s.s.) driven by repeated elements and novel gene families across ecological guilds.</title>
        <authorList>
            <consortium name="Lawrence Berkeley National Laboratory"/>
            <person name="Harder C.B."/>
            <person name="Miyauchi S."/>
            <person name="Viragh M."/>
            <person name="Kuo A."/>
            <person name="Thoen E."/>
            <person name="Andreopoulos B."/>
            <person name="Lu D."/>
            <person name="Skrede I."/>
            <person name="Drula E."/>
            <person name="Henrissat B."/>
            <person name="Morin E."/>
            <person name="Kohler A."/>
            <person name="Barry K."/>
            <person name="LaButti K."/>
            <person name="Morin E."/>
            <person name="Salamov A."/>
            <person name="Lipzen A."/>
            <person name="Mereny Z."/>
            <person name="Hegedus B."/>
            <person name="Baldrian P."/>
            <person name="Stursova M."/>
            <person name="Weitz H."/>
            <person name="Taylor A."/>
            <person name="Grigoriev I.V."/>
            <person name="Nagy L.G."/>
            <person name="Martin F."/>
            <person name="Kauserud H."/>
        </authorList>
    </citation>
    <scope>NUCLEOTIDE SEQUENCE</scope>
    <source>
        <strain evidence="3">CBHHK200</strain>
    </source>
</reference>
<proteinExistence type="predicted"/>
<keyword evidence="2" id="KW-0732">Signal</keyword>
<feature type="signal peptide" evidence="2">
    <location>
        <begin position="1"/>
        <end position="21"/>
    </location>
</feature>
<dbReference type="Proteomes" id="UP001218188">
    <property type="component" value="Unassembled WGS sequence"/>
</dbReference>
<feature type="chain" id="PRO_5041953531" evidence="2">
    <location>
        <begin position="22"/>
        <end position="308"/>
    </location>
</feature>
<evidence type="ECO:0000313" key="4">
    <source>
        <dbReference type="Proteomes" id="UP001218188"/>
    </source>
</evidence>
<keyword evidence="4" id="KW-1185">Reference proteome</keyword>
<name>A0AAD6WM44_9AGAR</name>
<feature type="region of interest" description="Disordered" evidence="1">
    <location>
        <begin position="76"/>
        <end position="103"/>
    </location>
</feature>
<dbReference type="EMBL" id="JARJCM010000298">
    <property type="protein sequence ID" value="KAJ7019328.1"/>
    <property type="molecule type" value="Genomic_DNA"/>
</dbReference>
<feature type="region of interest" description="Disordered" evidence="1">
    <location>
        <begin position="28"/>
        <end position="49"/>
    </location>
</feature>
<dbReference type="AlphaFoldDB" id="A0AAD6WM44"/>
<protein>
    <submittedName>
        <fullName evidence="3">Uncharacterized protein</fullName>
    </submittedName>
</protein>
<organism evidence="3 4">
    <name type="scientific">Mycena alexandri</name>
    <dbReference type="NCBI Taxonomy" id="1745969"/>
    <lineage>
        <taxon>Eukaryota</taxon>
        <taxon>Fungi</taxon>
        <taxon>Dikarya</taxon>
        <taxon>Basidiomycota</taxon>
        <taxon>Agaricomycotina</taxon>
        <taxon>Agaricomycetes</taxon>
        <taxon>Agaricomycetidae</taxon>
        <taxon>Agaricales</taxon>
        <taxon>Marasmiineae</taxon>
        <taxon>Mycenaceae</taxon>
        <taxon>Mycena</taxon>
    </lineage>
</organism>
<evidence type="ECO:0000256" key="2">
    <source>
        <dbReference type="SAM" id="SignalP"/>
    </source>
</evidence>
<evidence type="ECO:0000313" key="3">
    <source>
        <dbReference type="EMBL" id="KAJ7019328.1"/>
    </source>
</evidence>
<sequence>MGASAFCIAHLIAAMGDYILAHIAPPSSAPRGTPLHRSPAPSRRAHPPRISRTSVMHFHLLPLRGASPACKATTHAAEGPQIRAKPGSTLTITGGSAHPRRACERTRVPDVRMSPRFRGIRPCRRTSPTHTSRPPVMRAAVLIHCRSAPTHTTAHTKPSLRCVENLTWEPRVLIVLTPSPILSTLPVAPTPTDGDDSFFFAAELTHTPSITHTRSSTESVAAFLNPRLSSSLDHTRTPPHHTLLLLNNKTLISCKTWCSTSYPEQNKDSDHSIVCSLGFQDFRGSRKWATTQNTPEHVCPEVYPYNPG</sequence>
<comment type="caution">
    <text evidence="3">The sequence shown here is derived from an EMBL/GenBank/DDBJ whole genome shotgun (WGS) entry which is preliminary data.</text>
</comment>